<protein>
    <submittedName>
        <fullName evidence="2">Uncharacterized protein</fullName>
    </submittedName>
</protein>
<name>A0A915KS69_ROMCU</name>
<keyword evidence="1" id="KW-1185">Reference proteome</keyword>
<sequence>MERGVRDRGNNRQHQHIVLHDGGEAIRTYKLAEEQDPGTFYCLPHFSNTNIQPQPVPHGWYPWIERKVKAQKKKKSTDEDDEPTNDWYMGDILAAQKFGRPIEPKEIEMKQGEWPKGVLQFTNNIREQVSHLRDHYH</sequence>
<dbReference type="WBParaSite" id="nRc.2.0.1.t40940-RA">
    <property type="protein sequence ID" value="nRc.2.0.1.t40940-RA"/>
    <property type="gene ID" value="nRc.2.0.1.g40940"/>
</dbReference>
<organism evidence="1 2">
    <name type="scientific">Romanomermis culicivorax</name>
    <name type="common">Nematode worm</name>
    <dbReference type="NCBI Taxonomy" id="13658"/>
    <lineage>
        <taxon>Eukaryota</taxon>
        <taxon>Metazoa</taxon>
        <taxon>Ecdysozoa</taxon>
        <taxon>Nematoda</taxon>
        <taxon>Enoplea</taxon>
        <taxon>Dorylaimia</taxon>
        <taxon>Mermithida</taxon>
        <taxon>Mermithoidea</taxon>
        <taxon>Mermithidae</taxon>
        <taxon>Romanomermis</taxon>
    </lineage>
</organism>
<proteinExistence type="predicted"/>
<evidence type="ECO:0000313" key="1">
    <source>
        <dbReference type="Proteomes" id="UP000887565"/>
    </source>
</evidence>
<dbReference type="Proteomes" id="UP000887565">
    <property type="component" value="Unplaced"/>
</dbReference>
<reference evidence="2" key="1">
    <citation type="submission" date="2022-11" db="UniProtKB">
        <authorList>
            <consortium name="WormBaseParasite"/>
        </authorList>
    </citation>
    <scope>IDENTIFICATION</scope>
</reference>
<dbReference type="AlphaFoldDB" id="A0A915KS69"/>
<accession>A0A915KS69</accession>
<evidence type="ECO:0000313" key="2">
    <source>
        <dbReference type="WBParaSite" id="nRc.2.0.1.t40940-RA"/>
    </source>
</evidence>